<comment type="caution">
    <text evidence="2">The sequence shown here is derived from an EMBL/GenBank/DDBJ whole genome shotgun (WGS) entry which is preliminary data.</text>
</comment>
<keyword evidence="1" id="KW-0812">Transmembrane</keyword>
<dbReference type="EMBL" id="JAHESF010000006">
    <property type="protein sequence ID" value="MBT1696818.1"/>
    <property type="molecule type" value="Genomic_DNA"/>
</dbReference>
<feature type="transmembrane region" description="Helical" evidence="1">
    <location>
        <begin position="12"/>
        <end position="36"/>
    </location>
</feature>
<keyword evidence="1" id="KW-0472">Membrane</keyword>
<evidence type="ECO:0000256" key="1">
    <source>
        <dbReference type="SAM" id="Phobius"/>
    </source>
</evidence>
<reference evidence="2 3" key="1">
    <citation type="submission" date="2021-05" db="EMBL/GenBank/DDBJ databases">
        <title>A Polyphasic approach of four new species of the genus Ohtaekwangia: Ohtaekwangia histidinii sp. nov., Ohtaekwangia cretensis sp. nov., Ohtaekwangia indiensis sp. nov., Ohtaekwangia reichenbachii sp. nov. from diverse environment.</title>
        <authorList>
            <person name="Octaviana S."/>
        </authorList>
    </citation>
    <scope>NUCLEOTIDE SEQUENCE [LARGE SCALE GENOMIC DNA]</scope>
    <source>
        <strain evidence="2 3">PWU4</strain>
    </source>
</reference>
<organism evidence="2 3">
    <name type="scientific">Chryseosolibacter histidini</name>
    <dbReference type="NCBI Taxonomy" id="2782349"/>
    <lineage>
        <taxon>Bacteria</taxon>
        <taxon>Pseudomonadati</taxon>
        <taxon>Bacteroidota</taxon>
        <taxon>Cytophagia</taxon>
        <taxon>Cytophagales</taxon>
        <taxon>Chryseotaleaceae</taxon>
        <taxon>Chryseosolibacter</taxon>
    </lineage>
</organism>
<keyword evidence="3" id="KW-1185">Reference proteome</keyword>
<feature type="transmembrane region" description="Helical" evidence="1">
    <location>
        <begin position="56"/>
        <end position="80"/>
    </location>
</feature>
<dbReference type="Proteomes" id="UP001319200">
    <property type="component" value="Unassembled WGS sequence"/>
</dbReference>
<accession>A0AAP2GMD0</accession>
<evidence type="ECO:0000313" key="3">
    <source>
        <dbReference type="Proteomes" id="UP001319200"/>
    </source>
</evidence>
<name>A0AAP2GMD0_9BACT</name>
<proteinExistence type="predicted"/>
<dbReference type="AlphaFoldDB" id="A0AAP2GMD0"/>
<keyword evidence="1" id="KW-1133">Transmembrane helix</keyword>
<protein>
    <submittedName>
        <fullName evidence="2">Uncharacterized protein</fullName>
    </submittedName>
</protein>
<gene>
    <name evidence="2" type="ORF">KK083_08040</name>
</gene>
<evidence type="ECO:0000313" key="2">
    <source>
        <dbReference type="EMBL" id="MBT1696818.1"/>
    </source>
</evidence>
<dbReference type="RefSeq" id="WP_254162288.1">
    <property type="nucleotide sequence ID" value="NZ_JAHESF010000006.1"/>
</dbReference>
<sequence length="222" mass="25210">METLPADPVHPLFLWYMPVVGALVILIGAYITILAIRRSALKDQKEESIEIMGAKFNISTLMAIFLVGLAFYGPVCFIYYNKFDTIEARMREVEISQKLYEARYKDMVSAMTEMGKCPLFVNIELEGEPESEFPIINKLQCTGTMERGKLKVGFAISLGPGDYLQLTSVDARQDPEFREIRLMELADDGRVLRTWIAKETDNSAINLFNYVTNPLKFKKANS</sequence>